<keyword evidence="2" id="KW-0812">Transmembrane</keyword>
<evidence type="ECO:0000256" key="1">
    <source>
        <dbReference type="SAM" id="MobiDB-lite"/>
    </source>
</evidence>
<accession>A0A239CT03</accession>
<feature type="transmembrane region" description="Helical" evidence="2">
    <location>
        <begin position="101"/>
        <end position="121"/>
    </location>
</feature>
<feature type="transmembrane region" description="Helical" evidence="2">
    <location>
        <begin position="40"/>
        <end position="61"/>
    </location>
</feature>
<feature type="compositionally biased region" description="Gly residues" evidence="1">
    <location>
        <begin position="306"/>
        <end position="316"/>
    </location>
</feature>
<dbReference type="Proteomes" id="UP000198280">
    <property type="component" value="Unassembled WGS sequence"/>
</dbReference>
<evidence type="ECO:0000256" key="2">
    <source>
        <dbReference type="SAM" id="Phobius"/>
    </source>
</evidence>
<gene>
    <name evidence="3" type="ORF">SAMN05216252_104206</name>
</gene>
<keyword evidence="4" id="KW-1185">Reference proteome</keyword>
<feature type="compositionally biased region" description="Basic and acidic residues" evidence="1">
    <location>
        <begin position="279"/>
        <end position="305"/>
    </location>
</feature>
<feature type="transmembrane region" description="Helical" evidence="2">
    <location>
        <begin position="228"/>
        <end position="257"/>
    </location>
</feature>
<dbReference type="EMBL" id="FZOF01000004">
    <property type="protein sequence ID" value="SNS23376.1"/>
    <property type="molecule type" value="Genomic_DNA"/>
</dbReference>
<dbReference type="AlphaFoldDB" id="A0A239CT03"/>
<feature type="transmembrane region" description="Helical" evidence="2">
    <location>
        <begin position="195"/>
        <end position="216"/>
    </location>
</feature>
<proteinExistence type="predicted"/>
<protein>
    <submittedName>
        <fullName evidence="3">Membrane protein</fullName>
    </submittedName>
</protein>
<organism evidence="3 4">
    <name type="scientific">Actinacidiphila glaucinigra</name>
    <dbReference type="NCBI Taxonomy" id="235986"/>
    <lineage>
        <taxon>Bacteria</taxon>
        <taxon>Bacillati</taxon>
        <taxon>Actinomycetota</taxon>
        <taxon>Actinomycetes</taxon>
        <taxon>Kitasatosporales</taxon>
        <taxon>Streptomycetaceae</taxon>
        <taxon>Actinacidiphila</taxon>
    </lineage>
</organism>
<sequence>MAGGAARWLRHPYRSWRASRAGRMWHEGGELELLQRSMGFAALGLVTLVPLLIVVAAAVPFHGYGFAQWVVDGMGLSAEPAQAVKELFAAPRKVISSTSGLSLLALALFGLSFAACVEVGYTRIWQVPPTPWHHVWRRAVWLAALTAYLFAEAQSGAVLGGGWPDTVLRGGTGVVLGFLFFWWGQYFLLAGQVPWAALVPGAIATMAGLIGLRVFSSFVFSPLIVTNAVSYGAVGTVLIVQCWLIGVGFVVFGGALLGRHLQNPSKWFHQGPYGQAEGSADRPPEGEPHGCREEGQEHRPEDEGQSRGGHGQADRR</sequence>
<feature type="region of interest" description="Disordered" evidence="1">
    <location>
        <begin position="272"/>
        <end position="316"/>
    </location>
</feature>
<evidence type="ECO:0000313" key="3">
    <source>
        <dbReference type="EMBL" id="SNS23376.1"/>
    </source>
</evidence>
<reference evidence="3 4" key="1">
    <citation type="submission" date="2017-06" db="EMBL/GenBank/DDBJ databases">
        <authorList>
            <person name="Kim H.J."/>
            <person name="Triplett B.A."/>
        </authorList>
    </citation>
    <scope>NUCLEOTIDE SEQUENCE [LARGE SCALE GENOMIC DNA]</scope>
    <source>
        <strain evidence="3 4">CGMCC 4.1858</strain>
    </source>
</reference>
<keyword evidence="2" id="KW-0472">Membrane</keyword>
<keyword evidence="2" id="KW-1133">Transmembrane helix</keyword>
<name>A0A239CT03_9ACTN</name>
<evidence type="ECO:0000313" key="4">
    <source>
        <dbReference type="Proteomes" id="UP000198280"/>
    </source>
</evidence>
<feature type="transmembrane region" description="Helical" evidence="2">
    <location>
        <begin position="166"/>
        <end position="183"/>
    </location>
</feature>